<dbReference type="SMART" id="SM00257">
    <property type="entry name" value="LysM"/>
    <property type="match status" value="2"/>
</dbReference>
<dbReference type="InterPro" id="IPR018392">
    <property type="entry name" value="LysM"/>
</dbReference>
<feature type="region of interest" description="Disordered" evidence="2">
    <location>
        <begin position="568"/>
        <end position="626"/>
    </location>
</feature>
<dbReference type="CDD" id="cd16894">
    <property type="entry name" value="MltD-like"/>
    <property type="match status" value="1"/>
</dbReference>
<feature type="chain" id="PRO_5019001982" evidence="3">
    <location>
        <begin position="32"/>
        <end position="626"/>
    </location>
</feature>
<dbReference type="Pfam" id="PF01464">
    <property type="entry name" value="SLT"/>
    <property type="match status" value="1"/>
</dbReference>
<dbReference type="PROSITE" id="PS51257">
    <property type="entry name" value="PROKAR_LIPOPROTEIN"/>
    <property type="match status" value="1"/>
</dbReference>
<dbReference type="Pfam" id="PF01476">
    <property type="entry name" value="LysM"/>
    <property type="match status" value="2"/>
</dbReference>
<feature type="domain" description="LysM" evidence="4">
    <location>
        <begin position="460"/>
        <end position="504"/>
    </location>
</feature>
<organism evidence="5 6">
    <name type="scientific">Edaphobacter aggregans</name>
    <dbReference type="NCBI Taxonomy" id="570835"/>
    <lineage>
        <taxon>Bacteria</taxon>
        <taxon>Pseudomonadati</taxon>
        <taxon>Acidobacteriota</taxon>
        <taxon>Terriglobia</taxon>
        <taxon>Terriglobales</taxon>
        <taxon>Acidobacteriaceae</taxon>
        <taxon>Edaphobacter</taxon>
    </lineage>
</organism>
<name>A0A428MKE8_9BACT</name>
<feature type="compositionally biased region" description="Low complexity" evidence="2">
    <location>
        <begin position="583"/>
        <end position="611"/>
    </location>
</feature>
<dbReference type="CDD" id="cd00118">
    <property type="entry name" value="LysM"/>
    <property type="match status" value="2"/>
</dbReference>
<reference evidence="5 6" key="1">
    <citation type="submission" date="2018-12" db="EMBL/GenBank/DDBJ databases">
        <title>Sequencing of bacterial isolates from soil warming experiment in Harvard Forest, Massachusetts, USA.</title>
        <authorList>
            <person name="Deangelis K."/>
        </authorList>
    </citation>
    <scope>NUCLEOTIDE SEQUENCE [LARGE SCALE GENOMIC DNA]</scope>
    <source>
        <strain evidence="5 6">EB153</strain>
    </source>
</reference>
<dbReference type="PROSITE" id="PS51782">
    <property type="entry name" value="LYSM"/>
    <property type="match status" value="2"/>
</dbReference>
<proteinExistence type="inferred from homology"/>
<dbReference type="EMBL" id="RSDW01000001">
    <property type="protein sequence ID" value="RSL17346.1"/>
    <property type="molecule type" value="Genomic_DNA"/>
</dbReference>
<feature type="compositionally biased region" description="Basic residues" evidence="2">
    <location>
        <begin position="571"/>
        <end position="582"/>
    </location>
</feature>
<dbReference type="Gene3D" id="1.10.530.10">
    <property type="match status" value="1"/>
</dbReference>
<keyword evidence="3" id="KW-0732">Signal</keyword>
<evidence type="ECO:0000313" key="6">
    <source>
        <dbReference type="Proteomes" id="UP000269669"/>
    </source>
</evidence>
<comment type="similarity">
    <text evidence="1">Belongs to the transglycosylase Slt family.</text>
</comment>
<comment type="caution">
    <text evidence="5">The sequence shown here is derived from an EMBL/GenBank/DDBJ whole genome shotgun (WGS) entry which is preliminary data.</text>
</comment>
<dbReference type="InterPro" id="IPR023346">
    <property type="entry name" value="Lysozyme-like_dom_sf"/>
</dbReference>
<feature type="signal peptide" evidence="3">
    <location>
        <begin position="1"/>
        <end position="31"/>
    </location>
</feature>
<evidence type="ECO:0000256" key="2">
    <source>
        <dbReference type="SAM" id="MobiDB-lite"/>
    </source>
</evidence>
<gene>
    <name evidence="5" type="ORF">EDE15_2878</name>
</gene>
<feature type="domain" description="LysM" evidence="4">
    <location>
        <begin position="516"/>
        <end position="559"/>
    </location>
</feature>
<dbReference type="AlphaFoldDB" id="A0A428MKE8"/>
<dbReference type="PANTHER" id="PTHR37423">
    <property type="entry name" value="SOLUBLE LYTIC MUREIN TRANSGLYCOSYLASE-RELATED"/>
    <property type="match status" value="1"/>
</dbReference>
<dbReference type="PANTHER" id="PTHR37423:SF2">
    <property type="entry name" value="MEMBRANE-BOUND LYTIC MUREIN TRANSGLYCOSYLASE C"/>
    <property type="match status" value="1"/>
</dbReference>
<keyword evidence="6" id="KW-1185">Reference proteome</keyword>
<dbReference type="SUPFAM" id="SSF53955">
    <property type="entry name" value="Lysozyme-like"/>
    <property type="match status" value="1"/>
</dbReference>
<evidence type="ECO:0000256" key="3">
    <source>
        <dbReference type="SAM" id="SignalP"/>
    </source>
</evidence>
<accession>A0A428MKE8</accession>
<evidence type="ECO:0000259" key="4">
    <source>
        <dbReference type="PROSITE" id="PS51782"/>
    </source>
</evidence>
<dbReference type="Gene3D" id="3.10.350.10">
    <property type="entry name" value="LysM domain"/>
    <property type="match status" value="2"/>
</dbReference>
<dbReference type="InterPro" id="IPR008258">
    <property type="entry name" value="Transglycosylase_SLT_dom_1"/>
</dbReference>
<evidence type="ECO:0000256" key="1">
    <source>
        <dbReference type="ARBA" id="ARBA00007734"/>
    </source>
</evidence>
<dbReference type="InterPro" id="IPR036779">
    <property type="entry name" value="LysM_dom_sf"/>
</dbReference>
<dbReference type="SUPFAM" id="SSF54106">
    <property type="entry name" value="LysM domain"/>
    <property type="match status" value="2"/>
</dbReference>
<dbReference type="Proteomes" id="UP000269669">
    <property type="component" value="Unassembled WGS sequence"/>
</dbReference>
<evidence type="ECO:0000313" key="5">
    <source>
        <dbReference type="EMBL" id="RSL17346.1"/>
    </source>
</evidence>
<dbReference type="RefSeq" id="WP_260472862.1">
    <property type="nucleotide sequence ID" value="NZ_RSDW01000001.1"/>
</dbReference>
<protein>
    <submittedName>
        <fullName evidence="5">Membrane-bound lytic murein transglycosylase D</fullName>
    </submittedName>
</protein>
<sequence length="626" mass="67599">MQQSDRYNLGRYTIPQRWVLVAMCLPLVLLAGCPQSQTAGPGKALTNATAPTVTKPMAANGAQAAPATTTTAQSVENAAKAYKAQELINRAEQTYRSGVDNYRAGHLDAARIDFDSAVDLMLTSGMDLKTDPQLADEFDRLLNAVNSLEIAALKQGNGFSPTIEAAPLDAANEVTFPANAALTAQVAAELKTTKSDFPLVINDYVAGFISYFSNSPGGHAHLLRSLERAGKYKDMIAKNLSDEGVPQDLIYLAVAESGFQPQALNARSGAGGMWQFMPTGAYGLTRNGWFDERFDPEKSSKAYARYMKTLYDQFGDWYLAMAAYDWGPGNVQRAVMRTGYADFWELYRRGVLPGETKNYVPGIIAAIIMAKNPTQYGLDKLSPEPAVISDTVMVDYAIDLRLVADVTGASLQEIVALNPSLLRMTTPRDISFDLHLPIGTSDVFAKRIKDIPEEKRASWRFHIARAGETLDTIATAQHVRPSEIAETNGIAAGETVEEGDELVIPVATVSGGVNPLHYTVRHGDTLVTVADRFSVSVEQLRRWNHLSSNAVKPGRLLTVAEPVKLAPGARVRGKSAHSKGKTHTASSASHSTTAHAQATHTRTTASSTSHSSTKKSTSHAKNSSSK</sequence>